<sequence>MFTGLVEGVGKVKGVNRSGEDMRVTITPPFDLTDCRIGDSIAVDGVCLTVTDLSQGSFGMDVSGETLGRSTLGGLRQGAEVNLERALRLSDRLGGHLVLGHVDGVGRIIKKDPQQRSWILRISLDHGLTRYVIEKGSIAVDGISLTVNRCEDAFFEVNIIVHTGKQTSLLKKKIGERVNIETDLVGKYIEKLFSGNRSGQESSPGINLEMLIRNGFGE</sequence>
<comment type="function">
    <text evidence="2">Catalyzes the dismutation of two molecules of 6,7-dimethyl-8-ribityllumazine, resulting in the formation of riboflavin and 5-amino-6-(D-ribitylamino)uracil.</text>
</comment>
<feature type="domain" description="Lumazine-binding" evidence="12">
    <location>
        <begin position="1"/>
        <end position="96"/>
    </location>
</feature>
<dbReference type="PANTHER" id="PTHR21098:SF12">
    <property type="entry name" value="RIBOFLAVIN SYNTHASE"/>
    <property type="match status" value="1"/>
</dbReference>
<dbReference type="EC" id="2.5.1.9" evidence="5 10"/>
<evidence type="ECO:0000256" key="3">
    <source>
        <dbReference type="ARBA" id="ARBA00004887"/>
    </source>
</evidence>
<organism evidence="13">
    <name type="scientific">uncultured Desulfobacterium sp</name>
    <dbReference type="NCBI Taxonomy" id="201089"/>
    <lineage>
        <taxon>Bacteria</taxon>
        <taxon>Pseudomonadati</taxon>
        <taxon>Thermodesulfobacteriota</taxon>
        <taxon>Desulfobacteria</taxon>
        <taxon>Desulfobacterales</taxon>
        <taxon>Desulfobacteriaceae</taxon>
        <taxon>Desulfobacterium</taxon>
        <taxon>environmental samples</taxon>
    </lineage>
</organism>
<feature type="repeat" description="Lumazine-binding" evidence="11">
    <location>
        <begin position="1"/>
        <end position="96"/>
    </location>
</feature>
<protein>
    <recommendedName>
        <fullName evidence="6 10">Riboflavin synthase</fullName>
        <ecNumber evidence="5 10">2.5.1.9</ecNumber>
    </recommendedName>
</protein>
<keyword evidence="8 13" id="KW-0808">Transferase</keyword>
<evidence type="ECO:0000256" key="11">
    <source>
        <dbReference type="PROSITE-ProRule" id="PRU00524"/>
    </source>
</evidence>
<evidence type="ECO:0000313" key="13">
    <source>
        <dbReference type="EMBL" id="SPD76207.1"/>
    </source>
</evidence>
<dbReference type="FunFam" id="2.40.30.20:FF:000004">
    <property type="entry name" value="Riboflavin synthase, alpha subunit"/>
    <property type="match status" value="1"/>
</dbReference>
<dbReference type="GO" id="GO:0004746">
    <property type="term" value="F:riboflavin synthase activity"/>
    <property type="evidence" value="ECO:0007669"/>
    <property type="project" value="UniProtKB-UniRule"/>
</dbReference>
<comment type="catalytic activity">
    <reaction evidence="1">
        <text>2 6,7-dimethyl-8-(1-D-ribityl)lumazine + H(+) = 5-amino-6-(D-ribitylamino)uracil + riboflavin</text>
        <dbReference type="Rhea" id="RHEA:20772"/>
        <dbReference type="ChEBI" id="CHEBI:15378"/>
        <dbReference type="ChEBI" id="CHEBI:15934"/>
        <dbReference type="ChEBI" id="CHEBI:57986"/>
        <dbReference type="ChEBI" id="CHEBI:58201"/>
        <dbReference type="EC" id="2.5.1.9"/>
    </reaction>
</comment>
<keyword evidence="7" id="KW-0686">Riboflavin biosynthesis</keyword>
<evidence type="ECO:0000259" key="12">
    <source>
        <dbReference type="PROSITE" id="PS51177"/>
    </source>
</evidence>
<dbReference type="SUPFAM" id="SSF63380">
    <property type="entry name" value="Riboflavin synthase domain-like"/>
    <property type="match status" value="2"/>
</dbReference>
<comment type="subunit">
    <text evidence="4">Homotrimer.</text>
</comment>
<dbReference type="NCBIfam" id="NF006767">
    <property type="entry name" value="PRK09289.1"/>
    <property type="match status" value="1"/>
</dbReference>
<evidence type="ECO:0000256" key="6">
    <source>
        <dbReference type="ARBA" id="ARBA00013950"/>
    </source>
</evidence>
<evidence type="ECO:0000256" key="1">
    <source>
        <dbReference type="ARBA" id="ARBA00000968"/>
    </source>
</evidence>
<dbReference type="PANTHER" id="PTHR21098">
    <property type="entry name" value="RIBOFLAVIN SYNTHASE ALPHA CHAIN"/>
    <property type="match status" value="1"/>
</dbReference>
<feature type="domain" description="Lumazine-binding" evidence="12">
    <location>
        <begin position="97"/>
        <end position="193"/>
    </location>
</feature>
<dbReference type="Pfam" id="PF00677">
    <property type="entry name" value="Lum_binding"/>
    <property type="match status" value="2"/>
</dbReference>
<gene>
    <name evidence="13" type="primary">ribE</name>
    <name evidence="13" type="ORF">PITCH_A850010</name>
</gene>
<comment type="pathway">
    <text evidence="3">Cofactor biosynthesis; riboflavin biosynthesis; riboflavin from 2-hydroxy-3-oxobutyl phosphate and 5-amino-6-(D-ribitylamino)uracil: step 2/2.</text>
</comment>
<dbReference type="EMBL" id="OJIN01000231">
    <property type="protein sequence ID" value="SPD76207.1"/>
    <property type="molecule type" value="Genomic_DNA"/>
</dbReference>
<evidence type="ECO:0000256" key="2">
    <source>
        <dbReference type="ARBA" id="ARBA00002803"/>
    </source>
</evidence>
<evidence type="ECO:0000256" key="4">
    <source>
        <dbReference type="ARBA" id="ARBA00011233"/>
    </source>
</evidence>
<evidence type="ECO:0000256" key="7">
    <source>
        <dbReference type="ARBA" id="ARBA00022619"/>
    </source>
</evidence>
<dbReference type="AlphaFoldDB" id="A0A445N3B6"/>
<evidence type="ECO:0000256" key="5">
    <source>
        <dbReference type="ARBA" id="ARBA00012827"/>
    </source>
</evidence>
<dbReference type="NCBIfam" id="TIGR00187">
    <property type="entry name" value="ribE"/>
    <property type="match status" value="1"/>
</dbReference>
<dbReference type="NCBIfam" id="NF009566">
    <property type="entry name" value="PRK13020.1"/>
    <property type="match status" value="1"/>
</dbReference>
<name>A0A445N3B6_9BACT</name>
<evidence type="ECO:0000256" key="10">
    <source>
        <dbReference type="NCBIfam" id="TIGR00187"/>
    </source>
</evidence>
<evidence type="ECO:0000256" key="8">
    <source>
        <dbReference type="ARBA" id="ARBA00022679"/>
    </source>
</evidence>
<dbReference type="InterPro" id="IPR017938">
    <property type="entry name" value="Riboflavin_synthase-like_b-brl"/>
</dbReference>
<accession>A0A445N3B6</accession>
<feature type="repeat" description="Lumazine-binding" evidence="11">
    <location>
        <begin position="97"/>
        <end position="193"/>
    </location>
</feature>
<dbReference type="GO" id="GO:0009231">
    <property type="term" value="P:riboflavin biosynthetic process"/>
    <property type="evidence" value="ECO:0007669"/>
    <property type="project" value="UniProtKB-KW"/>
</dbReference>
<evidence type="ECO:0000256" key="9">
    <source>
        <dbReference type="ARBA" id="ARBA00022737"/>
    </source>
</evidence>
<dbReference type="CDD" id="cd00402">
    <property type="entry name" value="Riboflavin_synthase_like"/>
    <property type="match status" value="1"/>
</dbReference>
<dbReference type="InterPro" id="IPR023366">
    <property type="entry name" value="ATP_synth_asu-like_sf"/>
</dbReference>
<dbReference type="InterPro" id="IPR026017">
    <property type="entry name" value="Lumazine-bd_dom"/>
</dbReference>
<dbReference type="InterPro" id="IPR001783">
    <property type="entry name" value="Lumazine-bd"/>
</dbReference>
<proteinExistence type="predicted"/>
<dbReference type="PIRSF" id="PIRSF000498">
    <property type="entry name" value="Riboflavin_syn_A"/>
    <property type="match status" value="1"/>
</dbReference>
<dbReference type="PROSITE" id="PS51177">
    <property type="entry name" value="LUMAZINE_BIND"/>
    <property type="match status" value="2"/>
</dbReference>
<dbReference type="FunFam" id="2.40.30.20:FF:000003">
    <property type="entry name" value="Riboflavin synthase, alpha subunit"/>
    <property type="match status" value="1"/>
</dbReference>
<keyword evidence="9" id="KW-0677">Repeat</keyword>
<reference evidence="13" key="1">
    <citation type="submission" date="2018-01" db="EMBL/GenBank/DDBJ databases">
        <authorList>
            <person name="Regsiter A."/>
            <person name="William W."/>
        </authorList>
    </citation>
    <scope>NUCLEOTIDE SEQUENCE</scope>
    <source>
        <strain evidence="13">TRIP AH-1</strain>
    </source>
</reference>
<dbReference type="Gene3D" id="2.40.30.20">
    <property type="match status" value="2"/>
</dbReference>